<evidence type="ECO:0000313" key="2">
    <source>
        <dbReference type="EMBL" id="RUS31277.1"/>
    </source>
</evidence>
<protein>
    <recommendedName>
        <fullName evidence="4">Phosphoribosyltransferase-like protein</fullName>
    </recommendedName>
</protein>
<evidence type="ECO:0000313" key="3">
    <source>
        <dbReference type="Proteomes" id="UP000274822"/>
    </source>
</evidence>
<dbReference type="EMBL" id="RBNJ01003111">
    <property type="protein sequence ID" value="RUS31277.1"/>
    <property type="molecule type" value="Genomic_DNA"/>
</dbReference>
<sequence>MRSQITQITTSPFTTSDEAGEKLGKLLGYYSERNDTVILSVSPAAANISTVLANTLRLPSSSFIIRQVMSPLVPGLSLGSVGATGGQWWNGEYGIGIVKNEEIIRSAKISQADLDDLIKKQVDEVRSTLPSLADTPQLATLPATILLVDTGVNSTTTIRSAVKLLRHFGYHGRVVLACAVIGADAKVGLSTHLKPSGDVQMLYREVSEVVALASPKDIGSPDMWLEFLLPSPTSSTNANTNTNTNTNAVHSSSSNTIQV</sequence>
<evidence type="ECO:0008006" key="4">
    <source>
        <dbReference type="Google" id="ProtNLM"/>
    </source>
</evidence>
<comment type="caution">
    <text evidence="2">The sequence shown here is derived from an EMBL/GenBank/DDBJ whole genome shotgun (WGS) entry which is preliminary data.</text>
</comment>
<dbReference type="SUPFAM" id="SSF53271">
    <property type="entry name" value="PRTase-like"/>
    <property type="match status" value="1"/>
</dbReference>
<dbReference type="InterPro" id="IPR029057">
    <property type="entry name" value="PRTase-like"/>
</dbReference>
<organism evidence="2 3">
    <name type="scientific">Jimgerdemannia flammicorona</name>
    <dbReference type="NCBI Taxonomy" id="994334"/>
    <lineage>
        <taxon>Eukaryota</taxon>
        <taxon>Fungi</taxon>
        <taxon>Fungi incertae sedis</taxon>
        <taxon>Mucoromycota</taxon>
        <taxon>Mucoromycotina</taxon>
        <taxon>Endogonomycetes</taxon>
        <taxon>Endogonales</taxon>
        <taxon>Endogonaceae</taxon>
        <taxon>Jimgerdemannia</taxon>
    </lineage>
</organism>
<dbReference type="Proteomes" id="UP000274822">
    <property type="component" value="Unassembled WGS sequence"/>
</dbReference>
<feature type="region of interest" description="Disordered" evidence="1">
    <location>
        <begin position="235"/>
        <end position="259"/>
    </location>
</feature>
<proteinExistence type="predicted"/>
<name>A0A433QND2_9FUNG</name>
<reference evidence="2 3" key="1">
    <citation type="journal article" date="2018" name="New Phytol.">
        <title>Phylogenomics of Endogonaceae and evolution of mycorrhizas within Mucoromycota.</title>
        <authorList>
            <person name="Chang Y."/>
            <person name="Desiro A."/>
            <person name="Na H."/>
            <person name="Sandor L."/>
            <person name="Lipzen A."/>
            <person name="Clum A."/>
            <person name="Barry K."/>
            <person name="Grigoriev I.V."/>
            <person name="Martin F.M."/>
            <person name="Stajich J.E."/>
            <person name="Smith M.E."/>
            <person name="Bonito G."/>
            <person name="Spatafora J.W."/>
        </authorList>
    </citation>
    <scope>NUCLEOTIDE SEQUENCE [LARGE SCALE GENOMIC DNA]</scope>
    <source>
        <strain evidence="2 3">AD002</strain>
    </source>
</reference>
<accession>A0A433QND2</accession>
<evidence type="ECO:0000256" key="1">
    <source>
        <dbReference type="SAM" id="MobiDB-lite"/>
    </source>
</evidence>
<keyword evidence="3" id="KW-1185">Reference proteome</keyword>
<dbReference type="Gene3D" id="3.40.50.2020">
    <property type="match status" value="1"/>
</dbReference>
<dbReference type="AlphaFoldDB" id="A0A433QND2"/>
<gene>
    <name evidence="2" type="ORF">BC938DRAFT_478148</name>
</gene>